<evidence type="ECO:0000256" key="1">
    <source>
        <dbReference type="SAM" id="MobiDB-lite"/>
    </source>
</evidence>
<evidence type="ECO:0000256" key="3">
    <source>
        <dbReference type="SAM" id="SignalP"/>
    </source>
</evidence>
<dbReference type="Proteomes" id="UP000249828">
    <property type="component" value="Unassembled WGS sequence"/>
</dbReference>
<evidence type="ECO:0008006" key="6">
    <source>
        <dbReference type="Google" id="ProtNLM"/>
    </source>
</evidence>
<dbReference type="AlphaFoldDB" id="A0A2W3ZC20"/>
<keyword evidence="3" id="KW-0732">Signal</keyword>
<evidence type="ECO:0000313" key="4">
    <source>
        <dbReference type="EMBL" id="PZL74780.1"/>
    </source>
</evidence>
<organism evidence="4 5">
    <name type="scientific">Enterococcus plantarum</name>
    <dbReference type="NCBI Taxonomy" id="1077675"/>
    <lineage>
        <taxon>Bacteria</taxon>
        <taxon>Bacillati</taxon>
        <taxon>Bacillota</taxon>
        <taxon>Bacilli</taxon>
        <taxon>Lactobacillales</taxon>
        <taxon>Enterococcaceae</taxon>
        <taxon>Enterococcus</taxon>
    </lineage>
</organism>
<name>A0A2W3ZC20_9ENTE</name>
<dbReference type="RefSeq" id="WP_111247612.1">
    <property type="nucleotide sequence ID" value="NZ_PIEU01000053.1"/>
</dbReference>
<comment type="caution">
    <text evidence="4">The sequence shown here is derived from an EMBL/GenBank/DDBJ whole genome shotgun (WGS) entry which is preliminary data.</text>
</comment>
<dbReference type="EMBL" id="PIEU01000053">
    <property type="protein sequence ID" value="PZL74780.1"/>
    <property type="molecule type" value="Genomic_DNA"/>
</dbReference>
<keyword evidence="2" id="KW-1133">Transmembrane helix</keyword>
<keyword evidence="5" id="KW-1185">Reference proteome</keyword>
<accession>A0A2W3ZC20</accession>
<feature type="signal peptide" evidence="3">
    <location>
        <begin position="1"/>
        <end position="25"/>
    </location>
</feature>
<keyword evidence="2" id="KW-0812">Transmembrane</keyword>
<reference evidence="4 5" key="1">
    <citation type="submission" date="2017-11" db="EMBL/GenBank/DDBJ databases">
        <title>Draft genome sequence of Enterococcus plantarum TRW2 strain isolated from lettuce.</title>
        <authorList>
            <person name="Kim E.B."/>
            <person name="Marco M.L."/>
            <person name="Williams T.R."/>
            <person name="You I.H."/>
        </authorList>
    </citation>
    <scope>NUCLEOTIDE SEQUENCE [LARGE SCALE GENOMIC DNA]</scope>
    <source>
        <strain evidence="4 5">TRW2</strain>
    </source>
</reference>
<feature type="chain" id="PRO_5039179292" description="Gram-positive cocci surface proteins LPxTG domain-containing protein" evidence="3">
    <location>
        <begin position="26"/>
        <end position="104"/>
    </location>
</feature>
<feature type="transmembrane region" description="Helical" evidence="2">
    <location>
        <begin position="77"/>
        <end position="95"/>
    </location>
</feature>
<gene>
    <name evidence="4" type="ORF">CI088_06620</name>
</gene>
<evidence type="ECO:0000313" key="5">
    <source>
        <dbReference type="Proteomes" id="UP000249828"/>
    </source>
</evidence>
<proteinExistence type="predicted"/>
<evidence type="ECO:0000256" key="2">
    <source>
        <dbReference type="SAM" id="Phobius"/>
    </source>
</evidence>
<keyword evidence="2" id="KW-0472">Membrane</keyword>
<dbReference type="STRING" id="1077675.BCR22_10925"/>
<feature type="region of interest" description="Disordered" evidence="1">
    <location>
        <begin position="40"/>
        <end position="60"/>
    </location>
</feature>
<sequence length="104" mass="11651">MKQFKCYIITIILLVSSITSFQTIADATTDIEIHGQIGRNETTIQPSIKPEPGSDTKLAQPKQTHIRVKNFPTAGSIVEQLTPIGLLLLLIFLLLSRWKAHRNK</sequence>
<protein>
    <recommendedName>
        <fullName evidence="6">Gram-positive cocci surface proteins LPxTG domain-containing protein</fullName>
    </recommendedName>
</protein>